<dbReference type="PANTHER" id="PTHR35971:SF5">
    <property type="entry name" value="OBSCURIN LIKE CYTOSKELETAL ADAPTOR 1"/>
    <property type="match status" value="1"/>
</dbReference>
<dbReference type="GO" id="GO:0005737">
    <property type="term" value="C:cytoplasm"/>
    <property type="evidence" value="ECO:0007669"/>
    <property type="project" value="UniProtKB-SubCell"/>
</dbReference>
<dbReference type="AlphaFoldDB" id="A0A4W5KLP9"/>
<evidence type="ECO:0000259" key="5">
    <source>
        <dbReference type="PROSITE" id="PS50835"/>
    </source>
</evidence>
<reference evidence="7" key="1">
    <citation type="submission" date="2018-06" db="EMBL/GenBank/DDBJ databases">
        <title>Genome assembly of Danube salmon.</title>
        <authorList>
            <person name="Macqueen D.J."/>
            <person name="Gundappa M.K."/>
        </authorList>
    </citation>
    <scope>NUCLEOTIDE SEQUENCE [LARGE SCALE GENOMIC DNA]</scope>
</reference>
<evidence type="ECO:0000313" key="6">
    <source>
        <dbReference type="Ensembl" id="ENSHHUP00000017407.1"/>
    </source>
</evidence>
<evidence type="ECO:0000256" key="4">
    <source>
        <dbReference type="ARBA" id="ARBA00023157"/>
    </source>
</evidence>
<organism evidence="6 7">
    <name type="scientific">Hucho hucho</name>
    <name type="common">huchen</name>
    <dbReference type="NCBI Taxonomy" id="62062"/>
    <lineage>
        <taxon>Eukaryota</taxon>
        <taxon>Metazoa</taxon>
        <taxon>Chordata</taxon>
        <taxon>Craniata</taxon>
        <taxon>Vertebrata</taxon>
        <taxon>Euteleostomi</taxon>
        <taxon>Actinopterygii</taxon>
        <taxon>Neopterygii</taxon>
        <taxon>Teleostei</taxon>
        <taxon>Protacanthopterygii</taxon>
        <taxon>Salmoniformes</taxon>
        <taxon>Salmonidae</taxon>
        <taxon>Salmoninae</taxon>
        <taxon>Hucho</taxon>
    </lineage>
</organism>
<name>A0A4W5KLP9_9TELE</name>
<reference evidence="6" key="2">
    <citation type="submission" date="2025-08" db="UniProtKB">
        <authorList>
            <consortium name="Ensembl"/>
        </authorList>
    </citation>
    <scope>IDENTIFICATION</scope>
</reference>
<dbReference type="InterPro" id="IPR013098">
    <property type="entry name" value="Ig_I-set"/>
</dbReference>
<dbReference type="Gene3D" id="2.60.40.10">
    <property type="entry name" value="Immunoglobulins"/>
    <property type="match status" value="1"/>
</dbReference>
<dbReference type="STRING" id="62062.ENSHHUP00000017407"/>
<accession>A0A4W5KLP9</accession>
<reference evidence="6" key="3">
    <citation type="submission" date="2025-09" db="UniProtKB">
        <authorList>
            <consortium name="Ensembl"/>
        </authorList>
    </citation>
    <scope>IDENTIFICATION</scope>
</reference>
<evidence type="ECO:0000256" key="3">
    <source>
        <dbReference type="ARBA" id="ARBA00022553"/>
    </source>
</evidence>
<dbReference type="Pfam" id="PF07679">
    <property type="entry name" value="I-set"/>
    <property type="match status" value="1"/>
</dbReference>
<evidence type="ECO:0000313" key="7">
    <source>
        <dbReference type="Proteomes" id="UP000314982"/>
    </source>
</evidence>
<dbReference type="Ensembl" id="ENSHHUT00000018044.1">
    <property type="protein sequence ID" value="ENSHHUP00000017407.1"/>
    <property type="gene ID" value="ENSHHUG00000010855.1"/>
</dbReference>
<dbReference type="InterPro" id="IPR013783">
    <property type="entry name" value="Ig-like_fold"/>
</dbReference>
<keyword evidence="7" id="KW-1185">Reference proteome</keyword>
<dbReference type="InterPro" id="IPR007110">
    <property type="entry name" value="Ig-like_dom"/>
</dbReference>
<protein>
    <recommendedName>
        <fullName evidence="5">Ig-like domain-containing protein</fullName>
    </recommendedName>
</protein>
<dbReference type="InterPro" id="IPR036179">
    <property type="entry name" value="Ig-like_dom_sf"/>
</dbReference>
<dbReference type="PROSITE" id="PS50835">
    <property type="entry name" value="IG_LIKE"/>
    <property type="match status" value="1"/>
</dbReference>
<keyword evidence="2" id="KW-0963">Cytoplasm</keyword>
<feature type="domain" description="Ig-like" evidence="5">
    <location>
        <begin position="18"/>
        <end position="100"/>
    </location>
</feature>
<proteinExistence type="predicted"/>
<sequence length="100" mass="11111">MAAEGKTCSATLKVQLEPVMFKKKLQNVTTVEDQKGVKLEVELSKPSKEVRWMKNSVVLQPGGNMEIRVDGAKQTLVFKSVTTADRGYYSCETLDDKTQA</sequence>
<dbReference type="InterPro" id="IPR052385">
    <property type="entry name" value="Obscurin/Obscurin-like_Reg"/>
</dbReference>
<comment type="subcellular location">
    <subcellularLocation>
        <location evidence="1">Cytoplasm</location>
    </subcellularLocation>
</comment>
<evidence type="ECO:0000256" key="2">
    <source>
        <dbReference type="ARBA" id="ARBA00022490"/>
    </source>
</evidence>
<dbReference type="Proteomes" id="UP000314982">
    <property type="component" value="Unassembled WGS sequence"/>
</dbReference>
<keyword evidence="3" id="KW-0597">Phosphoprotein</keyword>
<dbReference type="PANTHER" id="PTHR35971">
    <property type="entry name" value="SI:DKEY-31G6.6"/>
    <property type="match status" value="1"/>
</dbReference>
<evidence type="ECO:0000256" key="1">
    <source>
        <dbReference type="ARBA" id="ARBA00004496"/>
    </source>
</evidence>
<dbReference type="SUPFAM" id="SSF48726">
    <property type="entry name" value="Immunoglobulin"/>
    <property type="match status" value="1"/>
</dbReference>
<keyword evidence="4" id="KW-1015">Disulfide bond</keyword>